<reference evidence="2" key="4">
    <citation type="submission" date="2022-04" db="EMBL/GenBank/DDBJ databases">
        <authorList>
            <person name="Komine T."/>
            <person name="Fukano H."/>
            <person name="Wada S."/>
        </authorList>
    </citation>
    <scope>NUCLEOTIDE SEQUENCE</scope>
    <source>
        <strain evidence="2">NJB18185</strain>
    </source>
</reference>
<evidence type="ECO:0000313" key="3">
    <source>
        <dbReference type="Proteomes" id="UP000245060"/>
    </source>
</evidence>
<reference evidence="3" key="2">
    <citation type="submission" date="2018-04" db="EMBL/GenBank/DDBJ databases">
        <title>Draft genome sequence of Mycobacterium montefiorense isolated from Japanese black salamander.</title>
        <authorList>
            <person name="Fukano H."/>
            <person name="Yoshida M."/>
            <person name="Shimizu A."/>
            <person name="Iwao H."/>
            <person name="Kurata O."/>
            <person name="Katayama Y."/>
            <person name="Omatsu T."/>
            <person name="Mizutani T."/>
            <person name="Wada S."/>
            <person name="Hoshino Y."/>
        </authorList>
    </citation>
    <scope>NUCLEOTIDE SEQUENCE [LARGE SCALE GENOMIC DNA]</scope>
    <source>
        <strain evidence="3">BS</strain>
    </source>
</reference>
<dbReference type="EMBL" id="BFCH01000036">
    <property type="protein sequence ID" value="GBG40406.1"/>
    <property type="molecule type" value="Genomic_DNA"/>
</dbReference>
<comment type="caution">
    <text evidence="2">The sequence shown here is derived from an EMBL/GenBank/DDBJ whole genome shotgun (WGS) entry which is preliminary data.</text>
</comment>
<evidence type="ECO:0000313" key="2">
    <source>
        <dbReference type="EMBL" id="GKU73659.1"/>
    </source>
</evidence>
<accession>A0AA37UZG1</accession>
<dbReference type="Proteomes" id="UP001139505">
    <property type="component" value="Unassembled WGS sequence"/>
</dbReference>
<organism evidence="2 4">
    <name type="scientific">Mycobacterium montefiorense</name>
    <dbReference type="NCBI Taxonomy" id="154654"/>
    <lineage>
        <taxon>Bacteria</taxon>
        <taxon>Bacillati</taxon>
        <taxon>Actinomycetota</taxon>
        <taxon>Actinomycetes</taxon>
        <taxon>Mycobacteriales</taxon>
        <taxon>Mycobacteriaceae</taxon>
        <taxon>Mycobacterium</taxon>
        <taxon>Mycobacterium simiae complex</taxon>
    </lineage>
</organism>
<sequence>MAAINGGGTTAANAASKAAAAACAWTAARSAAIDMAFIHSRYGRTADIIDSDAAPIHCSSTRWTKWPQPVAAELSSAASEFQDDAAFINDVDPGPEYTSAEVTSGGSAPKSIAMDRSVLTWSRSR</sequence>
<dbReference type="AlphaFoldDB" id="A0AA37UZG1"/>
<protein>
    <submittedName>
        <fullName evidence="2">Uncharacterized protein</fullName>
    </submittedName>
</protein>
<dbReference type="Proteomes" id="UP000245060">
    <property type="component" value="Unassembled WGS sequence"/>
</dbReference>
<keyword evidence="3" id="KW-1185">Reference proteome</keyword>
<reference evidence="1" key="1">
    <citation type="journal article" date="2018" name="Genome Announc.">
        <title>Draft Genome Sequence of Mycobacterium montefiorense Isolated from Japanese Black Salamander (Hynobius nigrescens).</title>
        <authorList>
            <person name="Fukano H."/>
            <person name="Yoshida M."/>
            <person name="Shimizu A."/>
            <person name="Iwao H."/>
            <person name="Katayama Y."/>
            <person name="Omatsu T."/>
            <person name="Mizutani T."/>
            <person name="Kurata O."/>
            <person name="Wada S."/>
            <person name="Hoshino Y."/>
        </authorList>
    </citation>
    <scope>NUCLEOTIDE SEQUENCE</scope>
    <source>
        <strain evidence="1">BS</strain>
    </source>
</reference>
<name>A0AA37UZG1_9MYCO</name>
<evidence type="ECO:0000313" key="1">
    <source>
        <dbReference type="EMBL" id="GBG40406.1"/>
    </source>
</evidence>
<reference evidence="2" key="3">
    <citation type="journal article" date="2022" name="Microbiol. Resour. Announc.">
        <title>Draft Genome Sequences of Eight Mycobacterium montefiorense Strains Isolated from Salamanders in Captivity.</title>
        <authorList>
            <person name="Komine T."/>
            <person name="Ihara H."/>
            <person name="Fukano H."/>
            <person name="Hoshino Y."/>
            <person name="Kurata O."/>
            <person name="Wada S."/>
        </authorList>
    </citation>
    <scope>NUCLEOTIDE SEQUENCE</scope>
    <source>
        <strain evidence="2">NJB18185</strain>
    </source>
</reference>
<evidence type="ECO:0000313" key="4">
    <source>
        <dbReference type="Proteomes" id="UP001139505"/>
    </source>
</evidence>
<dbReference type="EMBL" id="BQYH01000027">
    <property type="protein sequence ID" value="GKU73659.1"/>
    <property type="molecule type" value="Genomic_DNA"/>
</dbReference>
<gene>
    <name evidence="1" type="ORF">MmonteBS_47780</name>
    <name evidence="2" type="ORF">NJB18185_34300</name>
</gene>
<proteinExistence type="predicted"/>